<evidence type="ECO:0000313" key="3">
    <source>
        <dbReference type="Proteomes" id="UP000013981"/>
    </source>
</evidence>
<gene>
    <name evidence="2" type="ORF">HMPREF1526_00966</name>
</gene>
<keyword evidence="3" id="KW-1185">Reference proteome</keyword>
<sequence length="323" mass="33144">MQDRVPTPGKENRVRIRLDDGQKIEGVFEYADEASVQGSAYNKSNVLPDDVCNLLGITTSAEPKDAFSALVKNKWREIARITSSQTFEVPDGVYRIGAFLLGGGASGAALQVGSHGGTVPGGPSGYIKNVIIDVQPHQQIEAIIGAGGIPTSAGISPGGDTVFAGVTAKGGGSDPTVIASLSYDSRPFYQLCGAQPSVALDDNSDADLNYAYTYTRARSGADGILPILETDLMGLCIPIVSSIAERSNVFDPSMTVCACGACARPGTAQTTAKETDLGTGGAAFVDMYGGDATGYGNGGGASISSTWLLTGGKGSQGIIIIYV</sequence>
<proteinExistence type="predicted"/>
<dbReference type="Pfam" id="PF21722">
    <property type="entry name" value="Gly_rich_2"/>
    <property type="match status" value="1"/>
</dbReference>
<dbReference type="InterPro" id="IPR049304">
    <property type="entry name" value="Gly_rich_dom"/>
</dbReference>
<evidence type="ECO:0000259" key="1">
    <source>
        <dbReference type="Pfam" id="PF21722"/>
    </source>
</evidence>
<dbReference type="RefSeq" id="WP_016147165.1">
    <property type="nucleotide sequence ID" value="NZ_KB976103.1"/>
</dbReference>
<evidence type="ECO:0000313" key="2">
    <source>
        <dbReference type="EMBL" id="EOQ37938.1"/>
    </source>
</evidence>
<reference evidence="2 3" key="1">
    <citation type="submission" date="2013-01" db="EMBL/GenBank/DDBJ databases">
        <title>The Genome Sequence of Butyricicoccus pullicaecorum 1.2.</title>
        <authorList>
            <consortium name="The Broad Institute Genome Sequencing Platform"/>
            <person name="Earl A."/>
            <person name="Ward D."/>
            <person name="Feldgarden M."/>
            <person name="Gevers D."/>
            <person name="Van Immerseel F."/>
            <person name="Eeckhaut V."/>
            <person name="Walker B."/>
            <person name="Young S.K."/>
            <person name="Zeng Q."/>
            <person name="Gargeya S."/>
            <person name="Fitzgerald M."/>
            <person name="Haas B."/>
            <person name="Abouelleil A."/>
            <person name="Alvarado L."/>
            <person name="Arachchi H.M."/>
            <person name="Berlin A.M."/>
            <person name="Chapman S.B."/>
            <person name="Dewar J."/>
            <person name="Goldberg J."/>
            <person name="Griggs A."/>
            <person name="Gujja S."/>
            <person name="Hansen M."/>
            <person name="Howarth C."/>
            <person name="Imamovic A."/>
            <person name="Larimer J."/>
            <person name="McCowan C."/>
            <person name="Murphy C."/>
            <person name="Neiman D."/>
            <person name="Pearson M."/>
            <person name="Priest M."/>
            <person name="Roberts A."/>
            <person name="Saif S."/>
            <person name="Shea T."/>
            <person name="Sisk P."/>
            <person name="Sykes S."/>
            <person name="Wortman J."/>
            <person name="Nusbaum C."/>
            <person name="Birren B."/>
        </authorList>
    </citation>
    <scope>NUCLEOTIDE SEQUENCE [LARGE SCALE GENOMIC DNA]</scope>
    <source>
        <strain evidence="2 3">1.2</strain>
    </source>
</reference>
<dbReference type="AlphaFoldDB" id="R8VZF4"/>
<name>R8VZF4_9FIRM</name>
<dbReference type="Proteomes" id="UP000013981">
    <property type="component" value="Unassembled WGS sequence"/>
</dbReference>
<feature type="domain" description="Glycine-rich" evidence="1">
    <location>
        <begin position="84"/>
        <end position="174"/>
    </location>
</feature>
<dbReference type="OrthoDB" id="2088236at2"/>
<dbReference type="HOGENOM" id="CLU_859645_0_0_9"/>
<dbReference type="EMBL" id="AQOB01000004">
    <property type="protein sequence ID" value="EOQ37938.1"/>
    <property type="molecule type" value="Genomic_DNA"/>
</dbReference>
<protein>
    <recommendedName>
        <fullName evidence="1">Glycine-rich domain-containing protein</fullName>
    </recommendedName>
</protein>
<comment type="caution">
    <text evidence="2">The sequence shown here is derived from an EMBL/GenBank/DDBJ whole genome shotgun (WGS) entry which is preliminary data.</text>
</comment>
<accession>R8VZF4</accession>
<organism evidence="2 3">
    <name type="scientific">Butyricicoccus pullicaecorum 1.2</name>
    <dbReference type="NCBI Taxonomy" id="1203606"/>
    <lineage>
        <taxon>Bacteria</taxon>
        <taxon>Bacillati</taxon>
        <taxon>Bacillota</taxon>
        <taxon>Clostridia</taxon>
        <taxon>Eubacteriales</taxon>
        <taxon>Butyricicoccaceae</taxon>
        <taxon>Butyricicoccus</taxon>
    </lineage>
</organism>
<dbReference type="PATRIC" id="fig|1203606.4.peg.926"/>